<dbReference type="InterPro" id="IPR000742">
    <property type="entry name" value="EGF"/>
</dbReference>
<dbReference type="PROSITE" id="PS50026">
    <property type="entry name" value="EGF_3"/>
    <property type="match status" value="1"/>
</dbReference>
<protein>
    <recommendedName>
        <fullName evidence="2">protein-tyrosine-phosphatase</fullName>
        <ecNumber evidence="2">3.1.3.48</ecNumber>
    </recommendedName>
</protein>
<keyword evidence="4" id="KW-0378">Hydrolase</keyword>
<dbReference type="EMBL" id="JAIZAY010000006">
    <property type="protein sequence ID" value="KAJ8040196.1"/>
    <property type="molecule type" value="Genomic_DNA"/>
</dbReference>
<dbReference type="SUPFAM" id="SSF49265">
    <property type="entry name" value="Fibronectin type III"/>
    <property type="match status" value="1"/>
</dbReference>
<keyword evidence="3" id="KW-0732">Signal</keyword>
<evidence type="ECO:0000256" key="9">
    <source>
        <dbReference type="SAM" id="Phobius"/>
    </source>
</evidence>
<dbReference type="GO" id="GO:0004725">
    <property type="term" value="F:protein tyrosine phosphatase activity"/>
    <property type="evidence" value="ECO:0007669"/>
    <property type="project" value="UniProtKB-EC"/>
</dbReference>
<evidence type="ECO:0000313" key="15">
    <source>
        <dbReference type="Proteomes" id="UP001152320"/>
    </source>
</evidence>
<dbReference type="InterPro" id="IPR016130">
    <property type="entry name" value="Tyr_Pase_AS"/>
</dbReference>
<comment type="caution">
    <text evidence="8">Lacks conserved residue(s) required for the propagation of feature annotation.</text>
</comment>
<evidence type="ECO:0000256" key="4">
    <source>
        <dbReference type="ARBA" id="ARBA00022801"/>
    </source>
</evidence>
<evidence type="ECO:0000259" key="11">
    <source>
        <dbReference type="PROSITE" id="PS50055"/>
    </source>
</evidence>
<dbReference type="PRINTS" id="PR00700">
    <property type="entry name" value="PRTYPHPHTASE"/>
</dbReference>
<reference evidence="14" key="1">
    <citation type="submission" date="2021-10" db="EMBL/GenBank/DDBJ databases">
        <title>Tropical sea cucumber genome reveals ecological adaptation and Cuvierian tubules defense mechanism.</title>
        <authorList>
            <person name="Chen T."/>
        </authorList>
    </citation>
    <scope>NUCLEOTIDE SEQUENCE</scope>
    <source>
        <strain evidence="14">Nanhai2018</strain>
        <tissue evidence="14">Muscle</tissue>
    </source>
</reference>
<dbReference type="InterPro" id="IPR036116">
    <property type="entry name" value="FN3_sf"/>
</dbReference>
<feature type="domain" description="Tyrosine-protein phosphatase" evidence="11">
    <location>
        <begin position="987"/>
        <end position="1214"/>
    </location>
</feature>
<dbReference type="InterPro" id="IPR000242">
    <property type="entry name" value="PTP_cat"/>
</dbReference>
<keyword evidence="5" id="KW-0904">Protein phosphatase</keyword>
<evidence type="ECO:0000259" key="10">
    <source>
        <dbReference type="PROSITE" id="PS50026"/>
    </source>
</evidence>
<dbReference type="PROSITE" id="PS50853">
    <property type="entry name" value="FN3"/>
    <property type="match status" value="2"/>
</dbReference>
<keyword evidence="14" id="KW-0675">Receptor</keyword>
<dbReference type="AlphaFoldDB" id="A0A9Q1C7J2"/>
<organism evidence="14 15">
    <name type="scientific">Holothuria leucospilota</name>
    <name type="common">Black long sea cucumber</name>
    <name type="synonym">Mertensiothuria leucospilota</name>
    <dbReference type="NCBI Taxonomy" id="206669"/>
    <lineage>
        <taxon>Eukaryota</taxon>
        <taxon>Metazoa</taxon>
        <taxon>Echinodermata</taxon>
        <taxon>Eleutherozoa</taxon>
        <taxon>Echinozoa</taxon>
        <taxon>Holothuroidea</taxon>
        <taxon>Aspidochirotacea</taxon>
        <taxon>Aspidochirotida</taxon>
        <taxon>Holothuriidae</taxon>
        <taxon>Holothuria</taxon>
    </lineage>
</organism>
<evidence type="ECO:0000256" key="8">
    <source>
        <dbReference type="PROSITE-ProRule" id="PRU00076"/>
    </source>
</evidence>
<dbReference type="GO" id="GO:0016020">
    <property type="term" value="C:membrane"/>
    <property type="evidence" value="ECO:0007669"/>
    <property type="project" value="UniProtKB-SubCell"/>
</dbReference>
<dbReference type="InterPro" id="IPR013783">
    <property type="entry name" value="Ig-like_fold"/>
</dbReference>
<accession>A0A9Q1C7J2</accession>
<feature type="domain" description="Fibronectin type-III" evidence="13">
    <location>
        <begin position="476"/>
        <end position="577"/>
    </location>
</feature>
<dbReference type="OrthoDB" id="6144703at2759"/>
<evidence type="ECO:0000259" key="12">
    <source>
        <dbReference type="PROSITE" id="PS50056"/>
    </source>
</evidence>
<dbReference type="CDD" id="cd00055">
    <property type="entry name" value="EGF_Lam"/>
    <property type="match status" value="2"/>
</dbReference>
<feature type="domain" description="Tyrosine specific protein phosphatases" evidence="12">
    <location>
        <begin position="857"/>
        <end position="928"/>
    </location>
</feature>
<dbReference type="PANTHER" id="PTHR19134:SF560">
    <property type="entry name" value="PROTEIN-TYROSINE-PHOSPHATASE"/>
    <property type="match status" value="1"/>
</dbReference>
<dbReference type="PROSITE" id="PS00383">
    <property type="entry name" value="TYR_PHOSPHATASE_1"/>
    <property type="match status" value="2"/>
</dbReference>
<dbReference type="InterPro" id="IPR003595">
    <property type="entry name" value="Tyr_Pase_cat"/>
</dbReference>
<comment type="catalytic activity">
    <reaction evidence="7">
        <text>O-phospho-L-tyrosyl-[protein] + H2O = L-tyrosyl-[protein] + phosphate</text>
        <dbReference type="Rhea" id="RHEA:10684"/>
        <dbReference type="Rhea" id="RHEA-COMP:10136"/>
        <dbReference type="Rhea" id="RHEA-COMP:20101"/>
        <dbReference type="ChEBI" id="CHEBI:15377"/>
        <dbReference type="ChEBI" id="CHEBI:43474"/>
        <dbReference type="ChEBI" id="CHEBI:46858"/>
        <dbReference type="ChEBI" id="CHEBI:61978"/>
        <dbReference type="EC" id="3.1.3.48"/>
    </reaction>
</comment>
<evidence type="ECO:0000256" key="6">
    <source>
        <dbReference type="ARBA" id="ARBA00023136"/>
    </source>
</evidence>
<dbReference type="PANTHER" id="PTHR19134">
    <property type="entry name" value="RECEPTOR-TYPE TYROSINE-PROTEIN PHOSPHATASE"/>
    <property type="match status" value="1"/>
</dbReference>
<feature type="domain" description="EGF-like" evidence="10">
    <location>
        <begin position="81"/>
        <end position="117"/>
    </location>
</feature>
<dbReference type="EC" id="3.1.3.48" evidence="2"/>
<dbReference type="InterPro" id="IPR050348">
    <property type="entry name" value="Protein-Tyr_Phosphatase"/>
</dbReference>
<evidence type="ECO:0000256" key="1">
    <source>
        <dbReference type="ARBA" id="ARBA00004167"/>
    </source>
</evidence>
<keyword evidence="9" id="KW-0812">Transmembrane</keyword>
<dbReference type="Pfam" id="PF00102">
    <property type="entry name" value="Y_phosphatase"/>
    <property type="match status" value="2"/>
</dbReference>
<feature type="transmembrane region" description="Helical" evidence="9">
    <location>
        <begin position="589"/>
        <end position="612"/>
    </location>
</feature>
<dbReference type="Gene3D" id="2.170.300.10">
    <property type="entry name" value="Tie2 ligand-binding domain superfamily"/>
    <property type="match status" value="1"/>
</dbReference>
<feature type="domain" description="Tyrosine-protein phosphatase" evidence="11">
    <location>
        <begin position="682"/>
        <end position="937"/>
    </location>
</feature>
<dbReference type="Pfam" id="PF00041">
    <property type="entry name" value="fn3"/>
    <property type="match status" value="1"/>
</dbReference>
<evidence type="ECO:0000313" key="14">
    <source>
        <dbReference type="EMBL" id="KAJ8040196.1"/>
    </source>
</evidence>
<proteinExistence type="predicted"/>
<dbReference type="PROSITE" id="PS50055">
    <property type="entry name" value="TYR_PHOSPHATASE_PTP"/>
    <property type="match status" value="2"/>
</dbReference>
<dbReference type="SUPFAM" id="SSF52799">
    <property type="entry name" value="(Phosphotyrosine protein) phosphatases II"/>
    <property type="match status" value="2"/>
</dbReference>
<dbReference type="SMART" id="SM00404">
    <property type="entry name" value="PTPc_motif"/>
    <property type="match status" value="2"/>
</dbReference>
<evidence type="ECO:0000259" key="13">
    <source>
        <dbReference type="PROSITE" id="PS50853"/>
    </source>
</evidence>
<keyword evidence="9" id="KW-1133">Transmembrane helix</keyword>
<dbReference type="SMART" id="SM00060">
    <property type="entry name" value="FN3"/>
    <property type="match status" value="2"/>
</dbReference>
<dbReference type="InterPro" id="IPR029021">
    <property type="entry name" value="Prot-tyrosine_phosphatase-like"/>
</dbReference>
<evidence type="ECO:0000256" key="5">
    <source>
        <dbReference type="ARBA" id="ARBA00022912"/>
    </source>
</evidence>
<keyword evidence="6 9" id="KW-0472">Membrane</keyword>
<feature type="domain" description="Fibronectin type-III" evidence="13">
    <location>
        <begin position="367"/>
        <end position="471"/>
    </location>
</feature>
<dbReference type="SMART" id="SM00194">
    <property type="entry name" value="PTPc"/>
    <property type="match status" value="2"/>
</dbReference>
<keyword evidence="8" id="KW-1015">Disulfide bond</keyword>
<dbReference type="InterPro" id="IPR000387">
    <property type="entry name" value="Tyr_Pase_dom"/>
</dbReference>
<gene>
    <name evidence="14" type="ORF">HOLleu_14424</name>
</gene>
<dbReference type="FunFam" id="3.90.190.10:FF:000102">
    <property type="entry name" value="Receptor-type tyrosine-protein phosphatase"/>
    <property type="match status" value="1"/>
</dbReference>
<dbReference type="Proteomes" id="UP001152320">
    <property type="component" value="Chromosome 6"/>
</dbReference>
<keyword evidence="15" id="KW-1185">Reference proteome</keyword>
<evidence type="ECO:0000256" key="3">
    <source>
        <dbReference type="ARBA" id="ARBA00022729"/>
    </source>
</evidence>
<dbReference type="InterPro" id="IPR003961">
    <property type="entry name" value="FN3_dom"/>
</dbReference>
<feature type="domain" description="Tyrosine specific protein phosphatases" evidence="12">
    <location>
        <begin position="1132"/>
        <end position="1205"/>
    </location>
</feature>
<dbReference type="CDD" id="cd00047">
    <property type="entry name" value="PTPc"/>
    <property type="match status" value="1"/>
</dbReference>
<dbReference type="Gene3D" id="2.60.40.10">
    <property type="entry name" value="Immunoglobulins"/>
    <property type="match status" value="2"/>
</dbReference>
<comment type="caution">
    <text evidence="14">The sequence shown here is derived from an EMBL/GenBank/DDBJ whole genome shotgun (WGS) entry which is preliminary data.</text>
</comment>
<evidence type="ECO:0000256" key="7">
    <source>
        <dbReference type="ARBA" id="ARBA00051722"/>
    </source>
</evidence>
<feature type="disulfide bond" evidence="8">
    <location>
        <begin position="107"/>
        <end position="116"/>
    </location>
</feature>
<comment type="subcellular location">
    <subcellularLocation>
        <location evidence="1">Membrane</location>
        <topology evidence="1">Single-pass membrane protein</topology>
    </subcellularLocation>
</comment>
<evidence type="ECO:0000256" key="2">
    <source>
        <dbReference type="ARBA" id="ARBA00013064"/>
    </source>
</evidence>
<name>A0A9Q1C7J2_HOLLE</name>
<dbReference type="InterPro" id="IPR002049">
    <property type="entry name" value="LE_dom"/>
</dbReference>
<dbReference type="CDD" id="cd00063">
    <property type="entry name" value="FN3"/>
    <property type="match status" value="2"/>
</dbReference>
<keyword evidence="8" id="KW-0245">EGF-like domain</keyword>
<dbReference type="PROSITE" id="PS50056">
    <property type="entry name" value="TYR_PHOSPHATASE_2"/>
    <property type="match status" value="2"/>
</dbReference>
<dbReference type="PROSITE" id="PS00022">
    <property type="entry name" value="EGF_1"/>
    <property type="match status" value="1"/>
</dbReference>
<dbReference type="FunFam" id="2.170.300.10:FF:000003">
    <property type="entry name" value="tyrosine-protein kinase receptor Tie-1 isoform X1"/>
    <property type="match status" value="1"/>
</dbReference>
<sequence length="1234" mass="139698">MNISADEVLVNELRWRNNSYLWNGSNSGTDPNVGVDTFTIGEPVQLYHAGIYECHRQGDRASAKHGLNLLIIRACPYTTWDPPDCEGVCDSCYNGGVCDENTGRCVCAPGFTGENCLIACGGNSYGYDCEQRCGYKGDLKDKCRGFLFCLVHPFGCRCNTGFKGLDCSEECDPNTFGASCLQSCHCLSDQCNRYTGECAGTDASCDLGWTGRNCQECSNGYFGISCNQECHCSSDKCNRESGLCQTGGCLPQWADLFPPYNCQTGLVRATSTRVNALVPVPVNCTLIIGPGGNLSALEFVLSRSLDDLNDENITSNGIDQTGNTVTKLFMVSGVNHDLSLYCQLRDSTDGMVAVLAVNVSVYVLPEFSLPPNITKATSTTMSITWEAWNEIRNKGTPPVISYNLYHKLSQRDDWEEAVTYNHIDGQNEYYAEVENLNPDTLYDFSVAVVREGTNGEGPMSPTLENQKTKCDVPLDGPQDLVTNVAGEKQELVEISWKLPSDDRIRCSSGVLQVNIYYSSTSLTSKEEIKLLVTDSSVRSYKIVNLEVGEEYIFEMTLITEGGESRRSEYVQHFVQHLVQHLVPGRNAGAIVGSTIASSLFLVLVIVVVILWLRRDRKRRGKNHKGEPRKGIVNNACGIELLESSTALQKLPEDEDEAVFANDERPAPIALVELENYIITAALEQQFWMLNDESQFPSDVGAKKENKTKNRYRDIIAYDHSRVVLPEKDDDPHSDYYNANYIKNLKGENDFIASQGPNKASVEDFWRMVWQEKVSNIVMLTNLVEKGKVRCFRYWPNSVGETTVFGTVKVKWQTSDQNANFDVRDYIIIVEEETHPVRNWHFKTWPDKNIPDQPSLLIEFTRRVKTHQKDEKVPLIVHCSAGVGRTGTFIALYSLMDVVERSEKIDVYGFVEQMRKDRISMVQTPEQYKCLHECLFEVYLTGDTAFPFNKLTTFDVKNLGEKLGREFKVCSEFESKCYCIDLCTPVLSKYFELVYLYTVDKKRPYLQSPPKNSSSNYINACSVKSYRKESSFIATQSPLPSTVEDFWRLVFDWKCPLIVMLNQLDENDGTVCKYWPDAGSSQYGHITVELKEEQKGNRYIFRLFEVDHALKQKPIPVKHLQLSSWDEDLWDIYSFIKKIEELRDDFRMVGPTVVHCINGVGRTGVIIAVMSEMERIEAKEKVDVFTTVRQMRASNHNLIQTKEEYTLCHQLLKLVHQRQLTPAYQKRMQKPKISF</sequence>
<dbReference type="Gene3D" id="3.90.190.10">
    <property type="entry name" value="Protein tyrosine phosphatase superfamily"/>
    <property type="match status" value="2"/>
</dbReference>